<keyword evidence="3" id="KW-1185">Reference proteome</keyword>
<gene>
    <name evidence="2" type="ORF">CSSPTR1EN2_LOCUS2825</name>
</gene>
<feature type="region of interest" description="Disordered" evidence="1">
    <location>
        <begin position="1"/>
        <end position="27"/>
    </location>
</feature>
<evidence type="ECO:0000313" key="2">
    <source>
        <dbReference type="EMBL" id="CAK9195039.1"/>
    </source>
</evidence>
<proteinExistence type="predicted"/>
<reference evidence="2" key="1">
    <citation type="submission" date="2024-02" db="EMBL/GenBank/DDBJ databases">
        <authorList>
            <consortium name="ELIXIR-Norway"/>
            <consortium name="Elixir Norway"/>
        </authorList>
    </citation>
    <scope>NUCLEOTIDE SEQUENCE</scope>
</reference>
<organism evidence="2 3">
    <name type="scientific">Sphagnum troendelagicum</name>
    <dbReference type="NCBI Taxonomy" id="128251"/>
    <lineage>
        <taxon>Eukaryota</taxon>
        <taxon>Viridiplantae</taxon>
        <taxon>Streptophyta</taxon>
        <taxon>Embryophyta</taxon>
        <taxon>Bryophyta</taxon>
        <taxon>Sphagnophytina</taxon>
        <taxon>Sphagnopsida</taxon>
        <taxon>Sphagnales</taxon>
        <taxon>Sphagnaceae</taxon>
        <taxon>Sphagnum</taxon>
    </lineage>
</organism>
<evidence type="ECO:0000256" key="1">
    <source>
        <dbReference type="SAM" id="MobiDB-lite"/>
    </source>
</evidence>
<evidence type="ECO:0000313" key="3">
    <source>
        <dbReference type="Proteomes" id="UP001497512"/>
    </source>
</evidence>
<name>A0ABP0TF74_9BRYO</name>
<accession>A0ABP0TF74</accession>
<protein>
    <submittedName>
        <fullName evidence="2">Uncharacterized protein</fullName>
    </submittedName>
</protein>
<dbReference type="Proteomes" id="UP001497512">
    <property type="component" value="Chromosome 10"/>
</dbReference>
<dbReference type="EMBL" id="OZ019902">
    <property type="protein sequence ID" value="CAK9195039.1"/>
    <property type="molecule type" value="Genomic_DNA"/>
</dbReference>
<sequence>MQVNNCTLPALPPEEKNKGAGAASDKRWHACTGPRLRLAMIKNSMIKKEKGAAPAALLVLVLLFHRFRSNALRETLATESFTSG</sequence>
<feature type="compositionally biased region" description="Basic and acidic residues" evidence="1">
    <location>
        <begin position="13"/>
        <end position="27"/>
    </location>
</feature>